<evidence type="ECO:0000256" key="7">
    <source>
        <dbReference type="ARBA" id="ARBA00022741"/>
    </source>
</evidence>
<reference evidence="13" key="1">
    <citation type="submission" date="2023-06" db="EMBL/GenBank/DDBJ databases">
        <title>Genome-scale phylogeny and comparative genomics of the fungal order Sordariales.</title>
        <authorList>
            <consortium name="Lawrence Berkeley National Laboratory"/>
            <person name="Hensen N."/>
            <person name="Bonometti L."/>
            <person name="Westerberg I."/>
            <person name="Brannstrom I.O."/>
            <person name="Guillou S."/>
            <person name="Cros-Aarteil S."/>
            <person name="Calhoun S."/>
            <person name="Haridas S."/>
            <person name="Kuo A."/>
            <person name="Mondo S."/>
            <person name="Pangilinan J."/>
            <person name="Riley R."/>
            <person name="LaButti K."/>
            <person name="Andreopoulos B."/>
            <person name="Lipzen A."/>
            <person name="Chen C."/>
            <person name="Yanf M."/>
            <person name="Daum C."/>
            <person name="Ng V."/>
            <person name="Clum A."/>
            <person name="Steindorff A."/>
            <person name="Ohm R."/>
            <person name="Martin F."/>
            <person name="Silar P."/>
            <person name="Natvig D."/>
            <person name="Lalanne C."/>
            <person name="Gautier V."/>
            <person name="Ament-velasquez S.L."/>
            <person name="Kruys A."/>
            <person name="Hutchinson M.I."/>
            <person name="Powell A.J."/>
            <person name="Barry K."/>
            <person name="Miller A.N."/>
            <person name="Grigoriev I.V."/>
            <person name="Debuchy R."/>
            <person name="Gladieux P."/>
            <person name="Thoren M.H."/>
            <person name="Johannesson H."/>
        </authorList>
    </citation>
    <scope>NUCLEOTIDE SEQUENCE</scope>
    <source>
        <strain evidence="13">SMH2392-1A</strain>
    </source>
</reference>
<dbReference type="Gene3D" id="3.90.190.20">
    <property type="entry name" value="Mur ligase, C-terminal domain"/>
    <property type="match status" value="1"/>
</dbReference>
<evidence type="ECO:0000256" key="11">
    <source>
        <dbReference type="ARBA" id="ARBA00030876"/>
    </source>
</evidence>
<keyword evidence="7" id="KW-0547">Nucleotide-binding</keyword>
<keyword evidence="6" id="KW-0479">Metal-binding</keyword>
<evidence type="ECO:0000313" key="13">
    <source>
        <dbReference type="EMBL" id="KAK0735070.1"/>
    </source>
</evidence>
<evidence type="ECO:0000256" key="10">
    <source>
        <dbReference type="ARBA" id="ARBA00030592"/>
    </source>
</evidence>
<evidence type="ECO:0000256" key="3">
    <source>
        <dbReference type="ARBA" id="ARBA00013025"/>
    </source>
</evidence>
<dbReference type="InterPro" id="IPR018109">
    <property type="entry name" value="Folylpolyglutamate_synth_CS"/>
</dbReference>
<keyword evidence="14" id="KW-1185">Reference proteome</keyword>
<evidence type="ECO:0000313" key="14">
    <source>
        <dbReference type="Proteomes" id="UP001172101"/>
    </source>
</evidence>
<evidence type="ECO:0000256" key="9">
    <source>
        <dbReference type="ARBA" id="ARBA00022842"/>
    </source>
</evidence>
<comment type="caution">
    <text evidence="13">The sequence shown here is derived from an EMBL/GenBank/DDBJ whole genome shotgun (WGS) entry which is preliminary data.</text>
</comment>
<evidence type="ECO:0000256" key="8">
    <source>
        <dbReference type="ARBA" id="ARBA00022840"/>
    </source>
</evidence>
<dbReference type="GO" id="GO:0046872">
    <property type="term" value="F:metal ion binding"/>
    <property type="evidence" value="ECO:0007669"/>
    <property type="project" value="UniProtKB-KW"/>
</dbReference>
<dbReference type="InterPro" id="IPR036565">
    <property type="entry name" value="Mur-like_cat_sf"/>
</dbReference>
<evidence type="ECO:0000256" key="12">
    <source>
        <dbReference type="ARBA" id="ARBA00047493"/>
    </source>
</evidence>
<accession>A0AA40BIY6</accession>
<name>A0AA40BIY6_9PEZI</name>
<comment type="catalytic activity">
    <reaction evidence="12">
        <text>(6S)-5,6,7,8-tetrahydrofolyl-(gamma-L-Glu)(n) + L-glutamate + ATP = (6S)-5,6,7,8-tetrahydrofolyl-(gamma-L-Glu)(n+1) + ADP + phosphate + H(+)</text>
        <dbReference type="Rhea" id="RHEA:10580"/>
        <dbReference type="Rhea" id="RHEA-COMP:14738"/>
        <dbReference type="Rhea" id="RHEA-COMP:14740"/>
        <dbReference type="ChEBI" id="CHEBI:15378"/>
        <dbReference type="ChEBI" id="CHEBI:29985"/>
        <dbReference type="ChEBI" id="CHEBI:30616"/>
        <dbReference type="ChEBI" id="CHEBI:43474"/>
        <dbReference type="ChEBI" id="CHEBI:141005"/>
        <dbReference type="ChEBI" id="CHEBI:456216"/>
        <dbReference type="EC" id="6.3.2.17"/>
    </reaction>
</comment>
<comment type="similarity">
    <text evidence="2">Belongs to the folylpolyglutamate synthase family.</text>
</comment>
<dbReference type="AlphaFoldDB" id="A0AA40BIY6"/>
<dbReference type="GO" id="GO:0006730">
    <property type="term" value="P:one-carbon metabolic process"/>
    <property type="evidence" value="ECO:0007669"/>
    <property type="project" value="UniProtKB-KW"/>
</dbReference>
<gene>
    <name evidence="13" type="ORF">B0T26DRAFT_737527</name>
</gene>
<dbReference type="SUPFAM" id="SSF53623">
    <property type="entry name" value="MurD-like peptide ligases, catalytic domain"/>
    <property type="match status" value="1"/>
</dbReference>
<dbReference type="PROSITE" id="PS01012">
    <property type="entry name" value="FOLYLPOLYGLU_SYNT_2"/>
    <property type="match status" value="1"/>
</dbReference>
<evidence type="ECO:0000256" key="6">
    <source>
        <dbReference type="ARBA" id="ARBA00022723"/>
    </source>
</evidence>
<dbReference type="NCBIfam" id="TIGR01499">
    <property type="entry name" value="folC"/>
    <property type="match status" value="1"/>
</dbReference>
<dbReference type="RefSeq" id="XP_060303947.1">
    <property type="nucleotide sequence ID" value="XM_060443456.1"/>
</dbReference>
<evidence type="ECO:0000256" key="2">
    <source>
        <dbReference type="ARBA" id="ARBA00008276"/>
    </source>
</evidence>
<keyword evidence="5 13" id="KW-0436">Ligase</keyword>
<dbReference type="SUPFAM" id="SSF53244">
    <property type="entry name" value="MurD-like peptide ligases, peptide-binding domain"/>
    <property type="match status" value="1"/>
</dbReference>
<dbReference type="GO" id="GO:0005524">
    <property type="term" value="F:ATP binding"/>
    <property type="evidence" value="ECO:0007669"/>
    <property type="project" value="UniProtKB-KW"/>
</dbReference>
<keyword evidence="9" id="KW-0460">Magnesium</keyword>
<evidence type="ECO:0000256" key="1">
    <source>
        <dbReference type="ARBA" id="ARBA00005150"/>
    </source>
</evidence>
<dbReference type="PANTHER" id="PTHR11136">
    <property type="entry name" value="FOLYLPOLYGLUTAMATE SYNTHASE-RELATED"/>
    <property type="match status" value="1"/>
</dbReference>
<dbReference type="EMBL" id="JAUIRO010000001">
    <property type="protein sequence ID" value="KAK0735070.1"/>
    <property type="molecule type" value="Genomic_DNA"/>
</dbReference>
<dbReference type="PANTHER" id="PTHR11136:SF5">
    <property type="entry name" value="FOLYLPOLYGLUTAMATE SYNTHASE, MITOCHONDRIAL"/>
    <property type="match status" value="1"/>
</dbReference>
<dbReference type="Gene3D" id="3.40.1190.10">
    <property type="entry name" value="Mur-like, catalytic domain"/>
    <property type="match status" value="1"/>
</dbReference>
<dbReference type="GO" id="GO:0005739">
    <property type="term" value="C:mitochondrion"/>
    <property type="evidence" value="ECO:0007669"/>
    <property type="project" value="TreeGrafter"/>
</dbReference>
<evidence type="ECO:0000256" key="5">
    <source>
        <dbReference type="ARBA" id="ARBA00022598"/>
    </source>
</evidence>
<proteinExistence type="inferred from homology"/>
<dbReference type="Proteomes" id="UP001172101">
    <property type="component" value="Unassembled WGS sequence"/>
</dbReference>
<dbReference type="GO" id="GO:0005829">
    <property type="term" value="C:cytosol"/>
    <property type="evidence" value="ECO:0007669"/>
    <property type="project" value="TreeGrafter"/>
</dbReference>
<organism evidence="13 14">
    <name type="scientific">Lasiosphaeria miniovina</name>
    <dbReference type="NCBI Taxonomy" id="1954250"/>
    <lineage>
        <taxon>Eukaryota</taxon>
        <taxon>Fungi</taxon>
        <taxon>Dikarya</taxon>
        <taxon>Ascomycota</taxon>
        <taxon>Pezizomycotina</taxon>
        <taxon>Sordariomycetes</taxon>
        <taxon>Sordariomycetidae</taxon>
        <taxon>Sordariales</taxon>
        <taxon>Lasiosphaeriaceae</taxon>
        <taxon>Lasiosphaeria</taxon>
    </lineage>
</organism>
<evidence type="ECO:0000256" key="4">
    <source>
        <dbReference type="ARBA" id="ARBA00022563"/>
    </source>
</evidence>
<dbReference type="InterPro" id="IPR036615">
    <property type="entry name" value="Mur_ligase_C_dom_sf"/>
</dbReference>
<dbReference type="InterPro" id="IPR001645">
    <property type="entry name" value="Folylpolyglutamate_synth"/>
</dbReference>
<protein>
    <recommendedName>
        <fullName evidence="3">tetrahydrofolate synthase</fullName>
        <ecNumber evidence="3">6.3.2.17</ecNumber>
    </recommendedName>
    <alternativeName>
        <fullName evidence="11">Folylpoly-gamma-glutamate synthetase</fullName>
    </alternativeName>
    <alternativeName>
        <fullName evidence="10">Tetrahydrofolylpolyglutamate synthase</fullName>
    </alternativeName>
</protein>
<dbReference type="GeneID" id="85326726"/>
<keyword evidence="8" id="KW-0067">ATP-binding</keyword>
<dbReference type="EC" id="6.3.2.17" evidence="3"/>
<keyword evidence="4" id="KW-0554">One-carbon metabolism</keyword>
<dbReference type="GO" id="GO:0004326">
    <property type="term" value="F:tetrahydrofolylpolyglutamate synthase activity"/>
    <property type="evidence" value="ECO:0007669"/>
    <property type="project" value="UniProtKB-EC"/>
</dbReference>
<sequence length="507" mass="52645">MASRTYDEALRRLAQLQSNHAVVAAFSAATKTPGGDPALNARAMPETAAWLRRAGYAPADLAAGGLRCVHVAGTKGKGSVTALVAAVLAQYPAAGPVAAYTSPHVVTVRERIMLQGHPIAPAKFAAYFFELWDRFTAAAASPEAATDGLPTARDAPDAAGPATKPFYFRFLTILALHVFVREGVRSAVVETGIGGEYDPTNILPPQAVTAAVVTQLGIDHVAMLGDTLESIAWNKAGIFKAGVPAFTRRLDSNSGVMAVLRARAAEKGASALVELDDGDVARWRGVGDGARLQGPFQKHNMALAAAAARQHLVALGRVFDGEFARPDAGGPALLQALPAEFERGLRAATLRGRCEAFVDPDSGAEWLVDGAHTEDSLAGVGEWFAGRAAAGQPGVRPGPLLTALLAGAAAGDGAATPVFTHAIFTRNNEELADEDLAVQRRACEALRALPGATGTETHVVGAVRPAVELARSIARQAAQGTPCKVLVTGSFHLVGAVLRTVGHDVEE</sequence>
<comment type="pathway">
    <text evidence="1">Cofactor biosynthesis; tetrahydrofolylpolyglutamate biosynthesis.</text>
</comment>